<comment type="caution">
    <text evidence="2">The sequence shown here is derived from an EMBL/GenBank/DDBJ whole genome shotgun (WGS) entry which is preliminary data.</text>
</comment>
<gene>
    <name evidence="2" type="ORF">FN961_01190</name>
</gene>
<organism evidence="2 3">
    <name type="scientific">Shewanella hanedai</name>
    <name type="common">Alteromonas hanedai</name>
    <dbReference type="NCBI Taxonomy" id="25"/>
    <lineage>
        <taxon>Bacteria</taxon>
        <taxon>Pseudomonadati</taxon>
        <taxon>Pseudomonadota</taxon>
        <taxon>Gammaproteobacteria</taxon>
        <taxon>Alteromonadales</taxon>
        <taxon>Shewanellaceae</taxon>
        <taxon>Shewanella</taxon>
    </lineage>
</organism>
<keyword evidence="3" id="KW-1185">Reference proteome</keyword>
<feature type="compositionally biased region" description="Basic and acidic residues" evidence="1">
    <location>
        <begin position="13"/>
        <end position="23"/>
    </location>
</feature>
<evidence type="ECO:0000313" key="2">
    <source>
        <dbReference type="EMBL" id="TRY16272.1"/>
    </source>
</evidence>
<name>A0A553JUY9_SHEHA</name>
<feature type="region of interest" description="Disordered" evidence="1">
    <location>
        <begin position="1"/>
        <end position="23"/>
    </location>
</feature>
<dbReference type="Proteomes" id="UP000318126">
    <property type="component" value="Unassembled WGS sequence"/>
</dbReference>
<dbReference type="EMBL" id="VKGK01000001">
    <property type="protein sequence ID" value="TRY16272.1"/>
    <property type="molecule type" value="Genomic_DNA"/>
</dbReference>
<dbReference type="RefSeq" id="WP_143562718.1">
    <property type="nucleotide sequence ID" value="NZ_BMPL01000001.1"/>
</dbReference>
<proteinExistence type="predicted"/>
<accession>A0A553JUY9</accession>
<dbReference type="OrthoDB" id="9842338at2"/>
<protein>
    <submittedName>
        <fullName evidence="2">Uncharacterized protein</fullName>
    </submittedName>
</protein>
<reference evidence="3" key="1">
    <citation type="submission" date="2019-07" db="EMBL/GenBank/DDBJ databases">
        <title>Shewanella sp. YLB-08 draft genomic sequence.</title>
        <authorList>
            <person name="Yu L."/>
        </authorList>
    </citation>
    <scope>NUCLEOTIDE SEQUENCE [LARGE SCALE GENOMIC DNA]</scope>
    <source>
        <strain evidence="3">JCM 20706</strain>
    </source>
</reference>
<evidence type="ECO:0000256" key="1">
    <source>
        <dbReference type="SAM" id="MobiDB-lite"/>
    </source>
</evidence>
<sequence>MIEFEPVNQTLKFPEKPTGESKDNNQFFITRLNTKPSSQDILDKSSIDRKAVVDVLPDNGPLTTELLEQWQDSTDIASSMLPYALYGGQQGDVKPGLGGTNDGVKQTPVWLAVGSYQIQTFNAVNTANEVIYKFGNDISGHSTSDTVSHYKNVWSEFHSGKFNGVLTTNLQSLGVNGVTNNQSKNHKAIEVSGINSSFWKALELTSVRRFTVAEHLGVRTARVRDYFSADVNIEYTEVFESLNIDRLIINGNLHRERK</sequence>
<evidence type="ECO:0000313" key="3">
    <source>
        <dbReference type="Proteomes" id="UP000318126"/>
    </source>
</evidence>
<dbReference type="AlphaFoldDB" id="A0A553JUY9"/>